<name>A0A412Z9G8_9FIRM</name>
<dbReference type="PROSITE" id="PS50110">
    <property type="entry name" value="RESPONSE_REGULATORY"/>
    <property type="match status" value="1"/>
</dbReference>
<dbReference type="CDD" id="cd17574">
    <property type="entry name" value="REC_OmpR"/>
    <property type="match status" value="1"/>
</dbReference>
<dbReference type="RefSeq" id="WP_118018337.1">
    <property type="nucleotide sequence ID" value="NZ_CAUHGS010000035.1"/>
</dbReference>
<reference evidence="10 11" key="1">
    <citation type="submission" date="2018-08" db="EMBL/GenBank/DDBJ databases">
        <title>A genome reference for cultivated species of the human gut microbiota.</title>
        <authorList>
            <person name="Zou Y."/>
            <person name="Xue W."/>
            <person name="Luo G."/>
        </authorList>
    </citation>
    <scope>NUCLEOTIDE SEQUENCE [LARGE SCALE GENOMIC DNA]</scope>
    <source>
        <strain evidence="10 11">AF14-18</strain>
    </source>
</reference>
<dbReference type="InterPro" id="IPR011006">
    <property type="entry name" value="CheY-like_superfamily"/>
</dbReference>
<evidence type="ECO:0000256" key="3">
    <source>
        <dbReference type="ARBA" id="ARBA00023125"/>
    </source>
</evidence>
<evidence type="ECO:0000313" key="10">
    <source>
        <dbReference type="EMBL" id="RGV76690.1"/>
    </source>
</evidence>
<feature type="modified residue" description="4-aspartylphosphate" evidence="6">
    <location>
        <position position="52"/>
    </location>
</feature>
<dbReference type="GO" id="GO:0000156">
    <property type="term" value="F:phosphorelay response regulator activity"/>
    <property type="evidence" value="ECO:0007669"/>
    <property type="project" value="TreeGrafter"/>
</dbReference>
<feature type="DNA-binding region" description="OmpR/PhoB-type" evidence="7">
    <location>
        <begin position="126"/>
        <end position="225"/>
    </location>
</feature>
<feature type="domain" description="OmpR/PhoB-type" evidence="9">
    <location>
        <begin position="126"/>
        <end position="225"/>
    </location>
</feature>
<dbReference type="InterPro" id="IPR001867">
    <property type="entry name" value="OmpR/PhoB-type_DNA-bd"/>
</dbReference>
<comment type="caution">
    <text evidence="10">The sequence shown here is derived from an EMBL/GenBank/DDBJ whole genome shotgun (WGS) entry which is preliminary data.</text>
</comment>
<feature type="domain" description="Response regulatory" evidence="8">
    <location>
        <begin position="3"/>
        <end position="116"/>
    </location>
</feature>
<evidence type="ECO:0000259" key="8">
    <source>
        <dbReference type="PROSITE" id="PS50110"/>
    </source>
</evidence>
<dbReference type="AlphaFoldDB" id="A0A412Z9G8"/>
<dbReference type="CDD" id="cd00383">
    <property type="entry name" value="trans_reg_C"/>
    <property type="match status" value="1"/>
</dbReference>
<dbReference type="Pfam" id="PF00072">
    <property type="entry name" value="Response_reg"/>
    <property type="match status" value="1"/>
</dbReference>
<dbReference type="SMART" id="SM00448">
    <property type="entry name" value="REC"/>
    <property type="match status" value="1"/>
</dbReference>
<dbReference type="Proteomes" id="UP000284543">
    <property type="component" value="Unassembled WGS sequence"/>
</dbReference>
<dbReference type="PANTHER" id="PTHR48111">
    <property type="entry name" value="REGULATOR OF RPOS"/>
    <property type="match status" value="1"/>
</dbReference>
<accession>A0A412Z9G8</accession>
<evidence type="ECO:0000256" key="1">
    <source>
        <dbReference type="ARBA" id="ARBA00018672"/>
    </source>
</evidence>
<evidence type="ECO:0000256" key="4">
    <source>
        <dbReference type="ARBA" id="ARBA00023163"/>
    </source>
</evidence>
<organism evidence="10 11">
    <name type="scientific">Enterocloster bolteae</name>
    <dbReference type="NCBI Taxonomy" id="208479"/>
    <lineage>
        <taxon>Bacteria</taxon>
        <taxon>Bacillati</taxon>
        <taxon>Bacillota</taxon>
        <taxon>Clostridia</taxon>
        <taxon>Lachnospirales</taxon>
        <taxon>Lachnospiraceae</taxon>
        <taxon>Enterocloster</taxon>
    </lineage>
</organism>
<evidence type="ECO:0000256" key="5">
    <source>
        <dbReference type="ARBA" id="ARBA00024867"/>
    </source>
</evidence>
<keyword evidence="4" id="KW-0804">Transcription</keyword>
<dbReference type="InterPro" id="IPR036388">
    <property type="entry name" value="WH-like_DNA-bd_sf"/>
</dbReference>
<dbReference type="SMART" id="SM00862">
    <property type="entry name" value="Trans_reg_C"/>
    <property type="match status" value="1"/>
</dbReference>
<dbReference type="GO" id="GO:0032993">
    <property type="term" value="C:protein-DNA complex"/>
    <property type="evidence" value="ECO:0007669"/>
    <property type="project" value="TreeGrafter"/>
</dbReference>
<dbReference type="InterPro" id="IPR001789">
    <property type="entry name" value="Sig_transdc_resp-reg_receiver"/>
</dbReference>
<dbReference type="SUPFAM" id="SSF52172">
    <property type="entry name" value="CheY-like"/>
    <property type="match status" value="1"/>
</dbReference>
<dbReference type="Pfam" id="PF00486">
    <property type="entry name" value="Trans_reg_C"/>
    <property type="match status" value="1"/>
</dbReference>
<evidence type="ECO:0000256" key="2">
    <source>
        <dbReference type="ARBA" id="ARBA00023015"/>
    </source>
</evidence>
<evidence type="ECO:0000256" key="7">
    <source>
        <dbReference type="PROSITE-ProRule" id="PRU01091"/>
    </source>
</evidence>
<dbReference type="PROSITE" id="PS51755">
    <property type="entry name" value="OMPR_PHOB"/>
    <property type="match status" value="1"/>
</dbReference>
<keyword evidence="2" id="KW-0805">Transcription regulation</keyword>
<evidence type="ECO:0000259" key="9">
    <source>
        <dbReference type="PROSITE" id="PS51755"/>
    </source>
</evidence>
<evidence type="ECO:0000313" key="11">
    <source>
        <dbReference type="Proteomes" id="UP000284543"/>
    </source>
</evidence>
<dbReference type="EMBL" id="QRZM01000003">
    <property type="protein sequence ID" value="RGV76690.1"/>
    <property type="molecule type" value="Genomic_DNA"/>
</dbReference>
<protein>
    <recommendedName>
        <fullName evidence="1">Stage 0 sporulation protein A homolog</fullName>
    </recommendedName>
</protein>
<dbReference type="GO" id="GO:0000976">
    <property type="term" value="F:transcription cis-regulatory region binding"/>
    <property type="evidence" value="ECO:0007669"/>
    <property type="project" value="TreeGrafter"/>
</dbReference>
<dbReference type="PANTHER" id="PTHR48111:SF9">
    <property type="entry name" value="TWO-COMPONENT RESPONSE REGULATOR RECEIVER PROTEIN"/>
    <property type="match status" value="1"/>
</dbReference>
<dbReference type="Gene3D" id="3.40.50.2300">
    <property type="match status" value="1"/>
</dbReference>
<dbReference type="InterPro" id="IPR039420">
    <property type="entry name" value="WalR-like"/>
</dbReference>
<keyword evidence="6" id="KW-0597">Phosphoprotein</keyword>
<evidence type="ECO:0000256" key="6">
    <source>
        <dbReference type="PROSITE-ProRule" id="PRU00169"/>
    </source>
</evidence>
<gene>
    <name evidence="10" type="ORF">DWW02_08995</name>
</gene>
<dbReference type="GO" id="GO:0005829">
    <property type="term" value="C:cytosol"/>
    <property type="evidence" value="ECO:0007669"/>
    <property type="project" value="TreeGrafter"/>
</dbReference>
<proteinExistence type="predicted"/>
<sequence length="228" mass="26063">MPYLLFVDDDSNVLNINRNYFESRGFSVSVAQTADQALDHVKKYPVDCVVLDIMMPGFDGFLLCRRFKTQMTAPVIFLTSLTEKEYLYQGFSLGGDDFLTKPWDLKELEIRIRTRISQCSNRSLKGERLEFPPLTIDAGTRQASIGNVCVPLTAYEFDILLLLARSPGHVFSPDSIYREIWKLPDLDNTQTVKVHVARMRHKMEAACPGHSFIGTVWKQGYRFLPENS</sequence>
<dbReference type="Gene3D" id="1.10.10.10">
    <property type="entry name" value="Winged helix-like DNA-binding domain superfamily/Winged helix DNA-binding domain"/>
    <property type="match status" value="1"/>
</dbReference>
<keyword evidence="3 7" id="KW-0238">DNA-binding</keyword>
<dbReference type="GO" id="GO:0006355">
    <property type="term" value="P:regulation of DNA-templated transcription"/>
    <property type="evidence" value="ECO:0007669"/>
    <property type="project" value="InterPro"/>
</dbReference>
<comment type="function">
    <text evidence="5">May play the central regulatory role in sporulation. It may be an element of the effector pathway responsible for the activation of sporulation genes in response to nutritional stress. Spo0A may act in concert with spo0H (a sigma factor) to control the expression of some genes that are critical to the sporulation process.</text>
</comment>